<evidence type="ECO:0000313" key="2">
    <source>
        <dbReference type="EMBL" id="KIH48589.1"/>
    </source>
</evidence>
<feature type="domain" description="Reverse transcriptase" evidence="1">
    <location>
        <begin position="1"/>
        <end position="77"/>
    </location>
</feature>
<organism evidence="2 3">
    <name type="scientific">Ancylostoma duodenale</name>
    <dbReference type="NCBI Taxonomy" id="51022"/>
    <lineage>
        <taxon>Eukaryota</taxon>
        <taxon>Metazoa</taxon>
        <taxon>Ecdysozoa</taxon>
        <taxon>Nematoda</taxon>
        <taxon>Chromadorea</taxon>
        <taxon>Rhabditida</taxon>
        <taxon>Rhabditina</taxon>
        <taxon>Rhabditomorpha</taxon>
        <taxon>Strongyloidea</taxon>
        <taxon>Ancylostomatidae</taxon>
        <taxon>Ancylostomatinae</taxon>
        <taxon>Ancylostoma</taxon>
    </lineage>
</organism>
<evidence type="ECO:0000313" key="3">
    <source>
        <dbReference type="Proteomes" id="UP000054047"/>
    </source>
</evidence>
<dbReference type="SUPFAM" id="SSF56672">
    <property type="entry name" value="DNA/RNA polymerases"/>
    <property type="match status" value="1"/>
</dbReference>
<reference evidence="2 3" key="1">
    <citation type="submission" date="2013-12" db="EMBL/GenBank/DDBJ databases">
        <title>Draft genome of the parsitic nematode Ancylostoma duodenale.</title>
        <authorList>
            <person name="Mitreva M."/>
        </authorList>
    </citation>
    <scope>NUCLEOTIDE SEQUENCE [LARGE SCALE GENOMIC DNA]</scope>
    <source>
        <strain evidence="2 3">Zhejiang</strain>
    </source>
</reference>
<evidence type="ECO:0000259" key="1">
    <source>
        <dbReference type="PROSITE" id="PS50878"/>
    </source>
</evidence>
<dbReference type="PROSITE" id="PS50878">
    <property type="entry name" value="RT_POL"/>
    <property type="match status" value="1"/>
</dbReference>
<proteinExistence type="predicted"/>
<keyword evidence="3" id="KW-1185">Reference proteome</keyword>
<gene>
    <name evidence="2" type="ORF">ANCDUO_21340</name>
</gene>
<dbReference type="InterPro" id="IPR000477">
    <property type="entry name" value="RT_dom"/>
</dbReference>
<dbReference type="InterPro" id="IPR043502">
    <property type="entry name" value="DNA/RNA_pol_sf"/>
</dbReference>
<dbReference type="PANTHER" id="PTHR47027">
    <property type="entry name" value="REVERSE TRANSCRIPTASE DOMAIN-CONTAINING PROTEIN"/>
    <property type="match status" value="1"/>
</dbReference>
<sequence length="94" mass="11072">MLNHLRFADDIVLLTHTPQEAEQMVRQINKKGKKVRLQLNAKKTKMIRNRFADLSAVRLDQTTLEDITEYAYLGRLINMGNHLKPKIFRRRRAA</sequence>
<accession>A0A0C2FPF3</accession>
<name>A0A0C2FPF3_9BILA</name>
<dbReference type="Pfam" id="PF00078">
    <property type="entry name" value="RVT_1"/>
    <property type="match status" value="1"/>
</dbReference>
<dbReference type="PANTHER" id="PTHR47027:SF20">
    <property type="entry name" value="REVERSE TRANSCRIPTASE-LIKE PROTEIN WITH RNA-DIRECTED DNA POLYMERASE DOMAIN"/>
    <property type="match status" value="1"/>
</dbReference>
<dbReference type="OrthoDB" id="5825913at2759"/>
<dbReference type="AlphaFoldDB" id="A0A0C2FPF3"/>
<dbReference type="EMBL" id="KN758459">
    <property type="protein sequence ID" value="KIH48589.1"/>
    <property type="molecule type" value="Genomic_DNA"/>
</dbReference>
<protein>
    <recommendedName>
        <fullName evidence="1">Reverse transcriptase domain-containing protein</fullName>
    </recommendedName>
</protein>
<dbReference type="Proteomes" id="UP000054047">
    <property type="component" value="Unassembled WGS sequence"/>
</dbReference>